<dbReference type="GO" id="GO:0000724">
    <property type="term" value="P:double-strand break repair via homologous recombination"/>
    <property type="evidence" value="ECO:0007669"/>
    <property type="project" value="TreeGrafter"/>
</dbReference>
<dbReference type="Pfam" id="PF04434">
    <property type="entry name" value="SWIM"/>
    <property type="match status" value="1"/>
</dbReference>
<sequence>MSLPLHVVGKSKGTCGHGKKALKMDPSLPVVAEELLQEIQKSFRETSQISDELLLALRFIFGTSVVPALDLVDRQSVTRFVSPSGRTVYQVLGSSGKLYTCYASCHFCSCPAFAFSVLRKGDNLVCKHILAIYLSRATGACQEQSISNQHLTALLVPEEK</sequence>
<dbReference type="AlphaFoldDB" id="A0A2D4PFL8"/>
<dbReference type="GO" id="GO:0008270">
    <property type="term" value="F:zinc ion binding"/>
    <property type="evidence" value="ECO:0007669"/>
    <property type="project" value="UniProtKB-KW"/>
</dbReference>
<name>A0A2D4PFL8_MICSU</name>
<protein>
    <recommendedName>
        <fullName evidence="2">SWIM-type domain-containing protein</fullName>
    </recommendedName>
</protein>
<dbReference type="GO" id="GO:0097196">
    <property type="term" value="C:Shu complex"/>
    <property type="evidence" value="ECO:0007669"/>
    <property type="project" value="TreeGrafter"/>
</dbReference>
<evidence type="ECO:0000256" key="1">
    <source>
        <dbReference type="PROSITE-ProRule" id="PRU00325"/>
    </source>
</evidence>
<keyword evidence="1" id="KW-0479">Metal-binding</keyword>
<feature type="domain" description="SWIM-type" evidence="2">
    <location>
        <begin position="99"/>
        <end position="137"/>
    </location>
</feature>
<reference evidence="3" key="1">
    <citation type="submission" date="2017-07" db="EMBL/GenBank/DDBJ databases">
        <authorList>
            <person name="Mikheyev A."/>
            <person name="Grau M."/>
        </authorList>
    </citation>
    <scope>NUCLEOTIDE SEQUENCE</scope>
    <source>
        <tissue evidence="3">Venom_gland</tissue>
    </source>
</reference>
<organism evidence="3">
    <name type="scientific">Micrurus surinamensis</name>
    <name type="common">Surinam coral snake</name>
    <dbReference type="NCBI Taxonomy" id="129470"/>
    <lineage>
        <taxon>Eukaryota</taxon>
        <taxon>Metazoa</taxon>
        <taxon>Chordata</taxon>
        <taxon>Craniata</taxon>
        <taxon>Vertebrata</taxon>
        <taxon>Euteleostomi</taxon>
        <taxon>Lepidosauria</taxon>
        <taxon>Squamata</taxon>
        <taxon>Bifurcata</taxon>
        <taxon>Unidentata</taxon>
        <taxon>Episquamata</taxon>
        <taxon>Toxicofera</taxon>
        <taxon>Serpentes</taxon>
        <taxon>Colubroidea</taxon>
        <taxon>Elapidae</taxon>
        <taxon>Elapinae</taxon>
        <taxon>Micrurus</taxon>
    </lineage>
</organism>
<dbReference type="PANTHER" id="PTHR28498">
    <property type="entry name" value="ZINC FINGER SWIM DOMAIN-CONTAINING PROTEIN 7"/>
    <property type="match status" value="1"/>
</dbReference>
<dbReference type="EMBL" id="IACN01059272">
    <property type="protein sequence ID" value="LAB56268.1"/>
    <property type="molecule type" value="Transcribed_RNA"/>
</dbReference>
<proteinExistence type="predicted"/>
<dbReference type="InterPro" id="IPR007527">
    <property type="entry name" value="Znf_SWIM"/>
</dbReference>
<reference evidence="3" key="2">
    <citation type="submission" date="2017-11" db="EMBL/GenBank/DDBJ databases">
        <title>Coralsnake Venomics: Analyses of Venom Gland Transcriptomes and Proteomes of Six Brazilian Taxa.</title>
        <authorList>
            <person name="Aird S.D."/>
            <person name="Jorge da Silva N."/>
            <person name="Qiu L."/>
            <person name="Villar-Briones A."/>
            <person name="Aparecida-Saddi V."/>
            <person name="Campos-Telles M.P."/>
            <person name="Grau M."/>
            <person name="Mikheyev A.S."/>
        </authorList>
    </citation>
    <scope>NUCLEOTIDE SEQUENCE</scope>
    <source>
        <tissue evidence="3">Venom_gland</tissue>
    </source>
</reference>
<keyword evidence="1" id="KW-0862">Zinc</keyword>
<evidence type="ECO:0000313" key="3">
    <source>
        <dbReference type="EMBL" id="LAB56268.1"/>
    </source>
</evidence>
<keyword evidence="1" id="KW-0863">Zinc-finger</keyword>
<evidence type="ECO:0000259" key="2">
    <source>
        <dbReference type="PROSITE" id="PS50966"/>
    </source>
</evidence>
<accession>A0A2D4PFL8</accession>
<dbReference type="PANTHER" id="PTHR28498:SF1">
    <property type="entry name" value="ZINC FINGER SWIM DOMAIN-CONTAINING PROTEIN 7"/>
    <property type="match status" value="1"/>
</dbReference>
<dbReference type="PROSITE" id="PS50966">
    <property type="entry name" value="ZF_SWIM"/>
    <property type="match status" value="1"/>
</dbReference>